<dbReference type="VEuPathDB" id="FungiDB:DD237_004379"/>
<evidence type="ECO:0000256" key="1">
    <source>
        <dbReference type="SAM" id="MobiDB-lite"/>
    </source>
</evidence>
<dbReference type="GO" id="GO:0000178">
    <property type="term" value="C:exosome (RNase complex)"/>
    <property type="evidence" value="ECO:0007669"/>
    <property type="project" value="TreeGrafter"/>
</dbReference>
<organism evidence="3 4">
    <name type="scientific">Peronospora effusa</name>
    <dbReference type="NCBI Taxonomy" id="542832"/>
    <lineage>
        <taxon>Eukaryota</taxon>
        <taxon>Sar</taxon>
        <taxon>Stramenopiles</taxon>
        <taxon>Oomycota</taxon>
        <taxon>Peronosporomycetes</taxon>
        <taxon>Peronosporales</taxon>
        <taxon>Peronosporaceae</taxon>
        <taxon>Peronospora</taxon>
    </lineage>
</organism>
<proteinExistence type="predicted"/>
<dbReference type="STRING" id="542832.A0A3M6VFQ5"/>
<reference evidence="3 4" key="1">
    <citation type="submission" date="2018-06" db="EMBL/GenBank/DDBJ databases">
        <title>Comparative genomics of downy mildews reveals potential adaptations to biotrophy.</title>
        <authorList>
            <person name="Fletcher K."/>
            <person name="Klosterman S.J."/>
            <person name="Derevnina L."/>
            <person name="Martin F."/>
            <person name="Koike S."/>
            <person name="Reyes Chin-Wo S."/>
            <person name="Mou B."/>
            <person name="Michelmore R."/>
        </authorList>
    </citation>
    <scope>NUCLEOTIDE SEQUENCE [LARGE SCALE GENOMIC DNA]</scope>
    <source>
        <strain evidence="3 4">R14</strain>
    </source>
</reference>
<evidence type="ECO:0000259" key="2">
    <source>
        <dbReference type="Pfam" id="PF10650"/>
    </source>
</evidence>
<dbReference type="SUPFAM" id="SSF52058">
    <property type="entry name" value="L domain-like"/>
    <property type="match status" value="1"/>
</dbReference>
<feature type="region of interest" description="Disordered" evidence="1">
    <location>
        <begin position="1695"/>
        <end position="1725"/>
    </location>
</feature>
<feature type="domain" description="Putative zinc-finger" evidence="2">
    <location>
        <begin position="466"/>
        <end position="486"/>
    </location>
</feature>
<gene>
    <name evidence="3" type="ORF">DD238_003651</name>
</gene>
<dbReference type="InterPro" id="IPR019607">
    <property type="entry name" value="Putative_zinc-finger_domain"/>
</dbReference>
<keyword evidence="4" id="KW-1185">Reference proteome</keyword>
<accession>A0A3M6VFQ5</accession>
<feature type="compositionally biased region" description="Polar residues" evidence="1">
    <location>
        <begin position="1715"/>
        <end position="1725"/>
    </location>
</feature>
<dbReference type="InterPro" id="IPR039278">
    <property type="entry name" value="Red1"/>
</dbReference>
<protein>
    <recommendedName>
        <fullName evidence="2">Putative zinc-finger domain-containing protein</fullName>
    </recommendedName>
</protein>
<evidence type="ECO:0000313" key="3">
    <source>
        <dbReference type="EMBL" id="RMX65489.1"/>
    </source>
</evidence>
<name>A0A3M6VFQ5_9STRA</name>
<dbReference type="Proteomes" id="UP000282087">
    <property type="component" value="Unassembled WGS sequence"/>
</dbReference>
<dbReference type="Pfam" id="PF10650">
    <property type="entry name" value="zf-C3H1"/>
    <property type="match status" value="1"/>
</dbReference>
<dbReference type="GO" id="GO:0005634">
    <property type="term" value="C:nucleus"/>
    <property type="evidence" value="ECO:0007669"/>
    <property type="project" value="TreeGrafter"/>
</dbReference>
<dbReference type="Gene3D" id="3.80.10.10">
    <property type="entry name" value="Ribonuclease Inhibitor"/>
    <property type="match status" value="1"/>
</dbReference>
<dbReference type="PANTHER" id="PTHR21563">
    <property type="entry name" value="ZINC FINGER C3H1 DOMAIN-CONTAINING PROTEIN"/>
    <property type="match status" value="1"/>
</dbReference>
<sequence>MNAEVSTAEGSMAFMESLTISQRLFKVSEERQRWIDKRDAILVRKQQLLKLLELQTPNVAKDAKIGIQKAQNEESVDNEEINRLAKRDAAALARKKELTKLQARAEAAKEVCDFNPSFSFCDNHESVCYLFFHVLLLYNELQKQQIAATNLKQLQAKRKREEKESDEQPRKLAHMEIPNTVKETDAGLQMHPFATAPDLDVGTAALAEAACVRIATRHLVQTHRMISREKLEKTFKIYTGKDLDQVGGDRSSLECSLASCYIQEPRRTSPLTTSRRSACWQPGRQFLKTPTFISSDASQIQAMIEVEKEVVAAVCDTLQSSDMRELKSVELVKRCRRATFLENCLAGGATTPTLSAFLCARVGVDWVKPTASYPSRFLDRSYGQMTGVFENMEKWLREQSEPIGPHSGSLLGFSGPDKASGAPVPFLSSKYARPFSIATESIVRQLKGAETVNSTPFKTIDPMKTLCHFELNGACNDQNCSNYHWKDYEPVKRKTDDVNLCSADDSYAKVVKLKNEENQLLLSFAEFRGRIMKKWPVITTSTPLAVLVGMQAAEKSASVVTDAVIAGEVDAAMPVAKSMARREGDSGEDDGDYISLDVQEKHPEIGNARYFDNLDSIDGNGDMLQKKVEERPNDTNAWLRLAIYQLGLDVGMSDEAVILSDQDRLQQQLLFLSIQLNSKVHNGASRILNVEEENLKRCLHTLSRALEIEANAYCEALWLLYLHLCKQVTSKQTEIDMVEQAVQFLPSSHALWLRYISTYDFDSMGMAEGIYWRLLEHLARESSAVSTPNSSKKLSALLTAICLHLCMKLWNAGATCRTIEFLSALLQFGDTSLEFGWCTLTRGKLRSEDLIVFHLIFAHVLLFKELPSIIEHWVVASNDARIPVKDMIYSFESLQRGWPDIDVEVCDRALTAYESAFQLFGKEGKDEQDAGNAILNNWMLVLAHHDGALGEEDKNLQVFFEKKLDLIQQYPGASLTAAKLMGRTSTGEKQACQLMLTMINRSSLATFPEAFHHYLFACRLFSSLVDALDKIFPDVLERLASFLDVDINRVKKSIEGIMHSTCNVSKSCALKAVLDNLLAAWIDQLASLRRSNLDQLTSQRPISLADVCVALDICHLMGILLEPSGAIEGIQMVLSSSNFGTLSYEARQLAWMQRFVFQVDLLQQEKLGGQSSREHQTKLTRLFRKYMAEMSVETEMTRQALTYIRYDIARDAVDRAVCACLYPERSHLITFGANLELFQMCANAVAHPEKTTFYAAFTDCLALSPEFSLGFSDIAFHEWELLAARVSLRKCFVGAKTKHSRILQALVAMEMRLRNMKAVSCLLKSEVEADPLRLEPWRLILGLEIIFGETLDVRSKSISEEMEKRQLVLACNTFGDDKILDQKDTSWIGDLEAVSLNLRGLGLKRIPNAVLLKNQLVSLDISGNECTELPTGLRQLQNLQELNASENALIEVPIGVNGLTQLKELRLAHNNITTFPVLPKHLNVLDISWNAILHLPAPALFSRTGLITLRAEENAIPVDELLNISDLLLSRECATFRSLASEGSLDEHIKKREDILTMQKSNANLFDSTTVQRSEISRTVVDLDVVTPTSADAEMTTDNLNTGHSRTAKKGDSDQVVERKGAHVARKSIMHGKDQTTVADLDQVTVLVDTSTLSALKENNCNRVVEELTRNSSMNETTMASKAVEQTRDIIEVDSSELSEDDDEDTIAPGGQAETFDSNTESSADTTNNVIDLSISTINKPTMASIAEAKEVVTAALTRRQPGHEGEIVVRRKLAQYMEHYRIDSRAEVRERNPTLWREFFAATLPVNVELPACRLCFAPNDGHNQRFNSTVLCMRCLDEALIVLKERNGQVVEAQEDV</sequence>
<dbReference type="EMBL" id="QLLG01000245">
    <property type="protein sequence ID" value="RMX65489.1"/>
    <property type="molecule type" value="Genomic_DNA"/>
</dbReference>
<feature type="compositionally biased region" description="Acidic residues" evidence="1">
    <location>
        <begin position="1695"/>
        <end position="1706"/>
    </location>
</feature>
<feature type="region of interest" description="Disordered" evidence="1">
    <location>
        <begin position="1596"/>
        <end position="1615"/>
    </location>
</feature>
<comment type="caution">
    <text evidence="3">The sequence shown here is derived from an EMBL/GenBank/DDBJ whole genome shotgun (WGS) entry which is preliminary data.</text>
</comment>
<feature type="compositionally biased region" description="Polar residues" evidence="1">
    <location>
        <begin position="1596"/>
        <end position="1605"/>
    </location>
</feature>
<dbReference type="PANTHER" id="PTHR21563:SF3">
    <property type="entry name" value="ZINC FINGER C3H1 DOMAIN-CONTAINING PROTEIN"/>
    <property type="match status" value="1"/>
</dbReference>
<dbReference type="PROSITE" id="PS51450">
    <property type="entry name" value="LRR"/>
    <property type="match status" value="1"/>
</dbReference>
<evidence type="ECO:0000313" key="4">
    <source>
        <dbReference type="Proteomes" id="UP000282087"/>
    </source>
</evidence>
<dbReference type="InterPro" id="IPR032675">
    <property type="entry name" value="LRR_dom_sf"/>
</dbReference>
<dbReference type="InterPro" id="IPR001611">
    <property type="entry name" value="Leu-rich_rpt"/>
</dbReference>